<keyword evidence="4" id="KW-0732">Signal</keyword>
<keyword evidence="3 8" id="KW-0812">Transmembrane</keyword>
<keyword evidence="7" id="KW-0325">Glycoprotein</keyword>
<dbReference type="GO" id="GO:0005886">
    <property type="term" value="C:plasma membrane"/>
    <property type="evidence" value="ECO:0007669"/>
    <property type="project" value="TreeGrafter"/>
</dbReference>
<evidence type="ECO:0000256" key="3">
    <source>
        <dbReference type="ARBA" id="ARBA00022692"/>
    </source>
</evidence>
<feature type="transmembrane region" description="Helical" evidence="8">
    <location>
        <begin position="77"/>
        <end position="96"/>
    </location>
</feature>
<proteinExistence type="inferred from homology"/>
<evidence type="ECO:0000256" key="8">
    <source>
        <dbReference type="SAM" id="Phobius"/>
    </source>
</evidence>
<name>A0A7F5RHP7_AGRPL</name>
<feature type="transmembrane region" description="Helical" evidence="8">
    <location>
        <begin position="186"/>
        <end position="205"/>
    </location>
</feature>
<dbReference type="OrthoDB" id="6753129at2759"/>
<organism evidence="9 10">
    <name type="scientific">Agrilus planipennis</name>
    <name type="common">Emerald ash borer</name>
    <name type="synonym">Agrilus marcopoli</name>
    <dbReference type="NCBI Taxonomy" id="224129"/>
    <lineage>
        <taxon>Eukaryota</taxon>
        <taxon>Metazoa</taxon>
        <taxon>Ecdysozoa</taxon>
        <taxon>Arthropoda</taxon>
        <taxon>Hexapoda</taxon>
        <taxon>Insecta</taxon>
        <taxon>Pterygota</taxon>
        <taxon>Neoptera</taxon>
        <taxon>Endopterygota</taxon>
        <taxon>Coleoptera</taxon>
        <taxon>Polyphaga</taxon>
        <taxon>Elateriformia</taxon>
        <taxon>Buprestoidea</taxon>
        <taxon>Buprestidae</taxon>
        <taxon>Agrilinae</taxon>
        <taxon>Agrilus</taxon>
    </lineage>
</organism>
<dbReference type="Proteomes" id="UP000192223">
    <property type="component" value="Unplaced"/>
</dbReference>
<dbReference type="AlphaFoldDB" id="A0A7F5RHP7"/>
<dbReference type="RefSeq" id="XP_025835395.1">
    <property type="nucleotide sequence ID" value="XM_025979610.1"/>
</dbReference>
<evidence type="ECO:0000256" key="6">
    <source>
        <dbReference type="ARBA" id="ARBA00023136"/>
    </source>
</evidence>
<keyword evidence="5 8" id="KW-1133">Transmembrane helix</keyword>
<gene>
    <name evidence="10" type="primary">LOC112906042</name>
</gene>
<dbReference type="Pfam" id="PF13965">
    <property type="entry name" value="SID-1_RNA_chan"/>
    <property type="match status" value="1"/>
</dbReference>
<dbReference type="GO" id="GO:0051033">
    <property type="term" value="F:RNA transmembrane transporter activity"/>
    <property type="evidence" value="ECO:0007669"/>
    <property type="project" value="TreeGrafter"/>
</dbReference>
<feature type="transmembrane region" description="Helical" evidence="8">
    <location>
        <begin position="102"/>
        <end position="124"/>
    </location>
</feature>
<dbReference type="GO" id="GO:0003725">
    <property type="term" value="F:double-stranded RNA binding"/>
    <property type="evidence" value="ECO:0007669"/>
    <property type="project" value="TreeGrafter"/>
</dbReference>
<feature type="transmembrane region" description="Helical" evidence="8">
    <location>
        <begin position="16"/>
        <end position="41"/>
    </location>
</feature>
<evidence type="ECO:0000256" key="1">
    <source>
        <dbReference type="ARBA" id="ARBA00004141"/>
    </source>
</evidence>
<keyword evidence="9" id="KW-1185">Reference proteome</keyword>
<dbReference type="PANTHER" id="PTHR12185">
    <property type="entry name" value="SID1 TRANSMEMBRANE FAMILY MEMEBER"/>
    <property type="match status" value="1"/>
</dbReference>
<dbReference type="InterPro" id="IPR025958">
    <property type="entry name" value="SID1_TM_fam"/>
</dbReference>
<reference evidence="10" key="1">
    <citation type="submission" date="2025-08" db="UniProtKB">
        <authorList>
            <consortium name="RefSeq"/>
        </authorList>
    </citation>
    <scope>IDENTIFICATION</scope>
    <source>
        <tissue evidence="10">Entire body</tissue>
    </source>
</reference>
<comment type="subcellular location">
    <subcellularLocation>
        <location evidence="1">Membrane</location>
        <topology evidence="1">Multi-pass membrane protein</topology>
    </subcellularLocation>
</comment>
<keyword evidence="6 8" id="KW-0472">Membrane</keyword>
<feature type="transmembrane region" description="Helical" evidence="8">
    <location>
        <begin position="136"/>
        <end position="155"/>
    </location>
</feature>
<dbReference type="KEGG" id="apln:112906042"/>
<dbReference type="PANTHER" id="PTHR12185:SF14">
    <property type="entry name" value="CHOLESTEROL UPTAKE PROTEIN 1"/>
    <property type="match status" value="1"/>
</dbReference>
<evidence type="ECO:0000256" key="5">
    <source>
        <dbReference type="ARBA" id="ARBA00022989"/>
    </source>
</evidence>
<accession>A0A7F5RHP7</accession>
<comment type="similarity">
    <text evidence="2">Belongs to the SID1 family.</text>
</comment>
<sequence length="220" mass="26073">MATVPQKVLGTHISNIYFWILFTILHIITCFILTAQLYYLGNWKFDKGMVRRRFQIIANDFRSGPLNILKPLHRGRMVLLILGNIVNWLLAGYGLYKHEKDFALYLLAILLCNTMLYFLFYLVMKVLHKEKINVQTILFLTLMLTCAVSAMYFFIHKSISWELTPARSRRYNQECKVFQFYDYHDVWHFLSATGMFFTFMVLLTLDDDLSHTHRSKISVF</sequence>
<evidence type="ECO:0000313" key="10">
    <source>
        <dbReference type="RefSeq" id="XP_025835395.1"/>
    </source>
</evidence>
<protein>
    <submittedName>
        <fullName evidence="10">SID1 transmembrane family member 2-like</fullName>
    </submittedName>
</protein>
<dbReference type="InParanoid" id="A0A7F5RHP7"/>
<evidence type="ECO:0000256" key="2">
    <source>
        <dbReference type="ARBA" id="ARBA00006618"/>
    </source>
</evidence>
<dbReference type="GeneID" id="112906042"/>
<evidence type="ECO:0000256" key="7">
    <source>
        <dbReference type="ARBA" id="ARBA00023180"/>
    </source>
</evidence>
<dbReference type="GO" id="GO:0005764">
    <property type="term" value="C:lysosome"/>
    <property type="evidence" value="ECO:0007669"/>
    <property type="project" value="TreeGrafter"/>
</dbReference>
<evidence type="ECO:0000256" key="4">
    <source>
        <dbReference type="ARBA" id="ARBA00022729"/>
    </source>
</evidence>
<evidence type="ECO:0000313" key="9">
    <source>
        <dbReference type="Proteomes" id="UP000192223"/>
    </source>
</evidence>